<dbReference type="InterPro" id="IPR001107">
    <property type="entry name" value="Band_7"/>
</dbReference>
<dbReference type="Pfam" id="PF01145">
    <property type="entry name" value="Band_7"/>
    <property type="match status" value="1"/>
</dbReference>
<evidence type="ECO:0000313" key="2">
    <source>
        <dbReference type="EMBL" id="CAB4126027.1"/>
    </source>
</evidence>
<dbReference type="EMBL" id="LR798231">
    <property type="protein sequence ID" value="CAB5208844.1"/>
    <property type="molecule type" value="Genomic_DNA"/>
</dbReference>
<dbReference type="EMBL" id="LR796187">
    <property type="protein sequence ID" value="CAB4126027.1"/>
    <property type="molecule type" value="Genomic_DNA"/>
</dbReference>
<evidence type="ECO:0000259" key="1">
    <source>
        <dbReference type="Pfam" id="PF01145"/>
    </source>
</evidence>
<proteinExistence type="predicted"/>
<dbReference type="PROSITE" id="PS51257">
    <property type="entry name" value="PROKAR_LIPOPROTEIN"/>
    <property type="match status" value="1"/>
</dbReference>
<protein>
    <submittedName>
        <fullName evidence="3">Band 7 domain containing protein</fullName>
    </submittedName>
</protein>
<gene>
    <name evidence="3" type="ORF">UFOVP181_211</name>
    <name evidence="2" type="ORF">UFOVP57_428</name>
</gene>
<organism evidence="3">
    <name type="scientific">uncultured Caudovirales phage</name>
    <dbReference type="NCBI Taxonomy" id="2100421"/>
    <lineage>
        <taxon>Viruses</taxon>
        <taxon>Duplodnaviria</taxon>
        <taxon>Heunggongvirae</taxon>
        <taxon>Uroviricota</taxon>
        <taxon>Caudoviricetes</taxon>
        <taxon>Peduoviridae</taxon>
        <taxon>Maltschvirus</taxon>
        <taxon>Maltschvirus maltsch</taxon>
    </lineage>
</organism>
<reference evidence="3" key="1">
    <citation type="submission" date="2020-05" db="EMBL/GenBank/DDBJ databases">
        <authorList>
            <person name="Chiriac C."/>
            <person name="Salcher M."/>
            <person name="Ghai R."/>
            <person name="Kavagutti S V."/>
        </authorList>
    </citation>
    <scope>NUCLEOTIDE SEQUENCE</scope>
</reference>
<feature type="domain" description="Band 7" evidence="1">
    <location>
        <begin position="22"/>
        <end position="215"/>
    </location>
</feature>
<sequence>MNKTFKLSILAAAVVATSACTRIETGTVGLRVDMSKQVSGTELQPGSWNQTMFGDVLEFQVRSIQVAWDNLTPQTADNSTLKDFDVAMIYEINPTAVSDLWVNQSRSFHTYDKGEYYLMYKYMTQLLNSATAKAVRKYKALDVADNRANIEADIRTIVDQMLKEEKLDKAITVSQIRVANATPADDIVASANAAVKATNDLKTKQVEVQIAQQEAIRIQTLNSNSQAIPYMNAMAQMEIAKAVREGKVQTIVVPADFKGMLNVGK</sequence>
<name>A0A6J7WL16_9CAUD</name>
<accession>A0A6J7WL16</accession>
<evidence type="ECO:0000313" key="3">
    <source>
        <dbReference type="EMBL" id="CAB5208844.1"/>
    </source>
</evidence>